<dbReference type="PANTHER" id="PTHR32322:SF18">
    <property type="entry name" value="S-ADENOSYLMETHIONINE_S-ADENOSYLHOMOCYSTEINE TRANSPORTER"/>
    <property type="match status" value="1"/>
</dbReference>
<feature type="transmembrane region" description="Helical" evidence="6">
    <location>
        <begin position="164"/>
        <end position="184"/>
    </location>
</feature>
<evidence type="ECO:0000256" key="1">
    <source>
        <dbReference type="ARBA" id="ARBA00004127"/>
    </source>
</evidence>
<keyword evidence="5 6" id="KW-0472">Membrane</keyword>
<feature type="transmembrane region" description="Helical" evidence="6">
    <location>
        <begin position="47"/>
        <end position="66"/>
    </location>
</feature>
<feature type="transmembrane region" description="Helical" evidence="6">
    <location>
        <begin position="103"/>
        <end position="123"/>
    </location>
</feature>
<keyword evidence="2" id="KW-1003">Cell membrane</keyword>
<feature type="transmembrane region" description="Helical" evidence="6">
    <location>
        <begin position="220"/>
        <end position="238"/>
    </location>
</feature>
<organism evidence="7 8">
    <name type="scientific">Coraliomargarita akajimensis (strain DSM 45221 / IAM 15411 / JCM 23193 / KCTC 12865 / 04OKA010-24)</name>
    <dbReference type="NCBI Taxonomy" id="583355"/>
    <lineage>
        <taxon>Bacteria</taxon>
        <taxon>Pseudomonadati</taxon>
        <taxon>Verrucomicrobiota</taxon>
        <taxon>Opitutia</taxon>
        <taxon>Puniceicoccales</taxon>
        <taxon>Coraliomargaritaceae</taxon>
        <taxon>Coraliomargarita</taxon>
    </lineage>
</organism>
<comment type="subcellular location">
    <subcellularLocation>
        <location evidence="1">Endomembrane system</location>
        <topology evidence="1">Multi-pass membrane protein</topology>
    </subcellularLocation>
</comment>
<evidence type="ECO:0000256" key="5">
    <source>
        <dbReference type="ARBA" id="ARBA00023136"/>
    </source>
</evidence>
<sequence length="247" mass="26225">MLSRFILKTGPAWKQPQTRRGLLLLSCFQIILQYALFYTALSIASGTLASLLVGTGSFLLVIFSALLRRSPWPSKPQWQALSLGAIGVAIAVYAPGAGTGNPIAGTALCLLAYSMGAIALIIFKDLSGTVSARGATGIALLLGGTCLTLLGSPSIPQISQLFDLYVIGISLWLAFVSAAGFSLYNYLSTRIPIHMLATYRFLIPICGMIESLLILDTESAGWGLIVGAILVIISMILVQQNSRQSKT</sequence>
<dbReference type="EMBL" id="CP001998">
    <property type="protein sequence ID" value="ADE55409.1"/>
    <property type="molecule type" value="Genomic_DNA"/>
</dbReference>
<evidence type="ECO:0000313" key="7">
    <source>
        <dbReference type="EMBL" id="ADE55409.1"/>
    </source>
</evidence>
<feature type="transmembrane region" description="Helical" evidence="6">
    <location>
        <begin position="21"/>
        <end position="41"/>
    </location>
</feature>
<dbReference type="eggNOG" id="COG0697">
    <property type="taxonomic scope" value="Bacteria"/>
</dbReference>
<protein>
    <recommendedName>
        <fullName evidence="9">EamA domain-containing protein</fullName>
    </recommendedName>
</protein>
<dbReference type="GO" id="GO:0005886">
    <property type="term" value="C:plasma membrane"/>
    <property type="evidence" value="ECO:0007669"/>
    <property type="project" value="UniProtKB-SubCell"/>
</dbReference>
<gene>
    <name evidence="7" type="ordered locus">Caka_2393</name>
</gene>
<reference evidence="7 8" key="1">
    <citation type="journal article" date="2010" name="Stand. Genomic Sci.">
        <title>Complete genome sequence of Coraliomargarita akajimensis type strain (04OKA010-24).</title>
        <authorList>
            <person name="Mavromatis K."/>
            <person name="Abt B."/>
            <person name="Brambilla E."/>
            <person name="Lapidus A."/>
            <person name="Copeland A."/>
            <person name="Deshpande S."/>
            <person name="Nolan M."/>
            <person name="Lucas S."/>
            <person name="Tice H."/>
            <person name="Cheng J.F."/>
            <person name="Han C."/>
            <person name="Detter J.C."/>
            <person name="Woyke T."/>
            <person name="Goodwin L."/>
            <person name="Pitluck S."/>
            <person name="Held B."/>
            <person name="Brettin T."/>
            <person name="Tapia R."/>
            <person name="Ivanova N."/>
            <person name="Mikhailova N."/>
            <person name="Pati A."/>
            <person name="Liolios K."/>
            <person name="Chen A."/>
            <person name="Palaniappan K."/>
            <person name="Land M."/>
            <person name="Hauser L."/>
            <person name="Chang Y.J."/>
            <person name="Jeffries C.D."/>
            <person name="Rohde M."/>
            <person name="Goker M."/>
            <person name="Bristow J."/>
            <person name="Eisen J.A."/>
            <person name="Markowitz V."/>
            <person name="Hugenholtz P."/>
            <person name="Klenk H.P."/>
            <person name="Kyrpides N.C."/>
        </authorList>
    </citation>
    <scope>NUCLEOTIDE SEQUENCE [LARGE SCALE GENOMIC DNA]</scope>
    <source>
        <strain evidence="8">DSM 45221 / IAM 15411 / JCM 23193 / KCTC 12865</strain>
    </source>
</reference>
<feature type="transmembrane region" description="Helical" evidence="6">
    <location>
        <begin position="135"/>
        <end position="152"/>
    </location>
</feature>
<keyword evidence="4 6" id="KW-1133">Transmembrane helix</keyword>
<dbReference type="STRING" id="583355.Caka_2393"/>
<keyword evidence="8" id="KW-1185">Reference proteome</keyword>
<accession>D5END3</accession>
<evidence type="ECO:0008006" key="9">
    <source>
        <dbReference type="Google" id="ProtNLM"/>
    </source>
</evidence>
<feature type="transmembrane region" description="Helical" evidence="6">
    <location>
        <begin position="78"/>
        <end position="97"/>
    </location>
</feature>
<dbReference type="HOGENOM" id="CLU_1123072_0_0_0"/>
<evidence type="ECO:0000256" key="6">
    <source>
        <dbReference type="SAM" id="Phobius"/>
    </source>
</evidence>
<feature type="transmembrane region" description="Helical" evidence="6">
    <location>
        <begin position="196"/>
        <end position="214"/>
    </location>
</feature>
<dbReference type="Proteomes" id="UP000000925">
    <property type="component" value="Chromosome"/>
</dbReference>
<evidence type="ECO:0000313" key="8">
    <source>
        <dbReference type="Proteomes" id="UP000000925"/>
    </source>
</evidence>
<proteinExistence type="predicted"/>
<evidence type="ECO:0000256" key="3">
    <source>
        <dbReference type="ARBA" id="ARBA00022692"/>
    </source>
</evidence>
<name>D5END3_CORAD</name>
<dbReference type="PANTHER" id="PTHR32322">
    <property type="entry name" value="INNER MEMBRANE TRANSPORTER"/>
    <property type="match status" value="1"/>
</dbReference>
<dbReference type="SUPFAM" id="SSF103481">
    <property type="entry name" value="Multidrug resistance efflux transporter EmrE"/>
    <property type="match status" value="2"/>
</dbReference>
<evidence type="ECO:0000256" key="4">
    <source>
        <dbReference type="ARBA" id="ARBA00022989"/>
    </source>
</evidence>
<dbReference type="InterPro" id="IPR037185">
    <property type="entry name" value="EmrE-like"/>
</dbReference>
<dbReference type="InterPro" id="IPR050638">
    <property type="entry name" value="AA-Vitamin_Transporters"/>
</dbReference>
<evidence type="ECO:0000256" key="2">
    <source>
        <dbReference type="ARBA" id="ARBA00022475"/>
    </source>
</evidence>
<dbReference type="KEGG" id="caa:Caka_2393"/>
<keyword evidence="3 6" id="KW-0812">Transmembrane</keyword>
<dbReference type="AlphaFoldDB" id="D5END3"/>